<protein>
    <recommendedName>
        <fullName evidence="5">WxL domain-containing protein</fullName>
    </recommendedName>
</protein>
<evidence type="ECO:0000313" key="3">
    <source>
        <dbReference type="EMBL" id="MFD1454455.1"/>
    </source>
</evidence>
<comment type="caution">
    <text evidence="3">The sequence shown here is derived from an EMBL/GenBank/DDBJ whole genome shotgun (WGS) entry which is preliminary data.</text>
</comment>
<evidence type="ECO:0000256" key="1">
    <source>
        <dbReference type="SAM" id="MobiDB-lite"/>
    </source>
</evidence>
<feature type="region of interest" description="Disordered" evidence="1">
    <location>
        <begin position="676"/>
        <end position="697"/>
    </location>
</feature>
<dbReference type="SUPFAM" id="SSF49899">
    <property type="entry name" value="Concanavalin A-like lectins/glucanases"/>
    <property type="match status" value="1"/>
</dbReference>
<organism evidence="3 4">
    <name type="scientific">Levilactobacillus lanxiensis</name>
    <dbReference type="NCBI Taxonomy" id="2799568"/>
    <lineage>
        <taxon>Bacteria</taxon>
        <taxon>Bacillati</taxon>
        <taxon>Bacillota</taxon>
        <taxon>Bacilli</taxon>
        <taxon>Lactobacillales</taxon>
        <taxon>Lactobacillaceae</taxon>
        <taxon>Levilactobacillus</taxon>
    </lineage>
</organism>
<proteinExistence type="predicted"/>
<evidence type="ECO:0000313" key="4">
    <source>
        <dbReference type="Proteomes" id="UP001597189"/>
    </source>
</evidence>
<dbReference type="EMBL" id="JBHTOD010000001">
    <property type="protein sequence ID" value="MFD1454455.1"/>
    <property type="molecule type" value="Genomic_DNA"/>
</dbReference>
<dbReference type="Proteomes" id="UP001597189">
    <property type="component" value="Unassembled WGS sequence"/>
</dbReference>
<dbReference type="InterPro" id="IPR013320">
    <property type="entry name" value="ConA-like_dom_sf"/>
</dbReference>
<evidence type="ECO:0000256" key="2">
    <source>
        <dbReference type="SAM" id="SignalP"/>
    </source>
</evidence>
<evidence type="ECO:0008006" key="5">
    <source>
        <dbReference type="Google" id="ProtNLM"/>
    </source>
</evidence>
<dbReference type="RefSeq" id="WP_203642245.1">
    <property type="nucleotide sequence ID" value="NZ_BOLN01000001.1"/>
</dbReference>
<name>A0ABW4D1G7_9LACO</name>
<keyword evidence="2" id="KW-0732">Signal</keyword>
<sequence>MKRWLMGMVVGLSLLFPMISGQANADLDHALATAPQGVPLDNLFSMAGEDNFTKLIDSPLVPSSVAQITRDNPDSKFVQAGAIWSKTGLARTNNQFNMNVNEHIALWLYFGNKGDEVAKLNMPGSGMAFVLQNSEREGRAVAGAGESLGVWGNDRNGLGVDLVTKTAIKQSWALEFDTHVNRTTTVGKSDSFDLDASVNSGMHIASGYPGEVATYRKLGSDRQSYFSMNHKQPKMVTNFADGQWHHLTLDWQADKKQMTYHYNDRDPVTGMARGGLDVVQDTVSVEPSKLGATADNGNVYWGITGSTNPDNSENALAMVDSSDSLGKITPHATLYNLTTKQPVPAGGRVAVGDQVRYQYQFDYDAATSNQDIQPLTMNLPLPQPLTWTVGGVSYDQNPISEPFSLAELNQPEVRKSWKETLDKSRNRVTVSATGTVPAVSHETTVPAVTARFYGPNYQTQLPLPSYRIQAGVQLKLANLGDATQQLGHHEDAKVRVQLTNNGEPFAVDELAGYRLRAKLNGQTVSMTDLAGQLVAGQPVGTTQLTVKSALLKSGDNQLTLQAEDKADAQVHSNEIQVTLTRGPGTLGFTEVSPEADFATTTLTGTAQHIQRKSGWRLTVLDERGPQRRWKLFVQQQTPFRTASGQLLRGHVIFMRGHEEQPVGDQSQAAVLVAEKTTASDSEQTSVSGSWQADQGPHMLVNSDTLAGKYQGVLEWRLQDAP</sequence>
<dbReference type="Gene3D" id="2.60.120.200">
    <property type="match status" value="1"/>
</dbReference>
<feature type="signal peptide" evidence="2">
    <location>
        <begin position="1"/>
        <end position="25"/>
    </location>
</feature>
<feature type="chain" id="PRO_5045300336" description="WxL domain-containing protein" evidence="2">
    <location>
        <begin position="26"/>
        <end position="721"/>
    </location>
</feature>
<keyword evidence="4" id="KW-1185">Reference proteome</keyword>
<gene>
    <name evidence="3" type="ORF">ACFQ44_02020</name>
</gene>
<accession>A0ABW4D1G7</accession>
<reference evidence="4" key="1">
    <citation type="journal article" date="2019" name="Int. J. Syst. Evol. Microbiol.">
        <title>The Global Catalogue of Microorganisms (GCM) 10K type strain sequencing project: providing services to taxonomists for standard genome sequencing and annotation.</title>
        <authorList>
            <consortium name="The Broad Institute Genomics Platform"/>
            <consortium name="The Broad Institute Genome Sequencing Center for Infectious Disease"/>
            <person name="Wu L."/>
            <person name="Ma J."/>
        </authorList>
    </citation>
    <scope>NUCLEOTIDE SEQUENCE [LARGE SCALE GENOMIC DNA]</scope>
    <source>
        <strain evidence="4">CCM 8979</strain>
    </source>
</reference>
<feature type="compositionally biased region" description="Polar residues" evidence="1">
    <location>
        <begin position="676"/>
        <end position="692"/>
    </location>
</feature>